<keyword evidence="2" id="KW-1185">Reference proteome</keyword>
<reference evidence="1" key="1">
    <citation type="submission" date="2021-09" db="EMBL/GenBank/DDBJ databases">
        <title>The genome of Mauremys mutica provides insights into the evolution of semi-aquatic lifestyle.</title>
        <authorList>
            <person name="Gong S."/>
            <person name="Gao Y."/>
        </authorList>
    </citation>
    <scope>NUCLEOTIDE SEQUENCE</scope>
    <source>
        <strain evidence="1">MM-2020</strain>
        <tissue evidence="1">Muscle</tissue>
    </source>
</reference>
<organism evidence="1 2">
    <name type="scientific">Mauremys mutica</name>
    <name type="common">yellowpond turtle</name>
    <dbReference type="NCBI Taxonomy" id="74926"/>
    <lineage>
        <taxon>Eukaryota</taxon>
        <taxon>Metazoa</taxon>
        <taxon>Chordata</taxon>
        <taxon>Craniata</taxon>
        <taxon>Vertebrata</taxon>
        <taxon>Euteleostomi</taxon>
        <taxon>Archelosauria</taxon>
        <taxon>Testudinata</taxon>
        <taxon>Testudines</taxon>
        <taxon>Cryptodira</taxon>
        <taxon>Durocryptodira</taxon>
        <taxon>Testudinoidea</taxon>
        <taxon>Geoemydidae</taxon>
        <taxon>Geoemydinae</taxon>
        <taxon>Mauremys</taxon>
    </lineage>
</organism>
<gene>
    <name evidence="1" type="ORF">KIL84_018356</name>
</gene>
<dbReference type="Proteomes" id="UP000827986">
    <property type="component" value="Unassembled WGS sequence"/>
</dbReference>
<sequence>MKQEQWPQSLIALACRPEDLELMGSKATHQALLQGFSSNSNVWMTSPVLRKVPSPCRYALQPLPPLAENVTSLVCCSDLPSLCPCWGLGHQWKWLTQGNSFFSQARMRKITSATGDLSKPPEAL</sequence>
<evidence type="ECO:0000313" key="2">
    <source>
        <dbReference type="Proteomes" id="UP000827986"/>
    </source>
</evidence>
<dbReference type="EMBL" id="JAHDVG010000463">
    <property type="protein sequence ID" value="KAH1185607.1"/>
    <property type="molecule type" value="Genomic_DNA"/>
</dbReference>
<accession>A0A9D4B2C4</accession>
<evidence type="ECO:0000313" key="1">
    <source>
        <dbReference type="EMBL" id="KAH1185607.1"/>
    </source>
</evidence>
<dbReference type="PROSITE" id="PS51257">
    <property type="entry name" value="PROKAR_LIPOPROTEIN"/>
    <property type="match status" value="1"/>
</dbReference>
<comment type="caution">
    <text evidence="1">The sequence shown here is derived from an EMBL/GenBank/DDBJ whole genome shotgun (WGS) entry which is preliminary data.</text>
</comment>
<name>A0A9D4B2C4_9SAUR</name>
<proteinExistence type="predicted"/>
<dbReference type="AlphaFoldDB" id="A0A9D4B2C4"/>
<protein>
    <submittedName>
        <fullName evidence="1">Uncharacterized protein</fullName>
    </submittedName>
</protein>